<dbReference type="Gene3D" id="3.40.1810.10">
    <property type="entry name" value="Transcription factor, MADS-box"/>
    <property type="match status" value="1"/>
</dbReference>
<dbReference type="eggNOG" id="KOG0014">
    <property type="taxonomic scope" value="Eukaryota"/>
</dbReference>
<dbReference type="Gramene" id="ESQ53343">
    <property type="protein sequence ID" value="ESQ53343"/>
    <property type="gene ID" value="EUTSA_v10027470mg"/>
</dbReference>
<evidence type="ECO:0000313" key="7">
    <source>
        <dbReference type="EMBL" id="ESQ53343.1"/>
    </source>
</evidence>
<accession>V4MKU5</accession>
<gene>
    <name evidence="7" type="ORF">EUTSA_v10027470mg</name>
</gene>
<dbReference type="InterPro" id="IPR002100">
    <property type="entry name" value="TF_MADSbox"/>
</dbReference>
<evidence type="ECO:0000259" key="6">
    <source>
        <dbReference type="PROSITE" id="PS50066"/>
    </source>
</evidence>
<dbReference type="KEGG" id="eus:EUTSA_v10027470mg"/>
<keyword evidence="3" id="KW-0238">DNA-binding</keyword>
<dbReference type="Proteomes" id="UP000030689">
    <property type="component" value="Unassembled WGS sequence"/>
</dbReference>
<dbReference type="PRINTS" id="PR00404">
    <property type="entry name" value="MADSDOMAIN"/>
</dbReference>
<dbReference type="PROSITE" id="PS50066">
    <property type="entry name" value="MADS_BOX_2"/>
    <property type="match status" value="1"/>
</dbReference>
<protein>
    <recommendedName>
        <fullName evidence="6">MADS-box domain-containing protein</fullName>
    </recommendedName>
</protein>
<dbReference type="InterPro" id="IPR050142">
    <property type="entry name" value="MADS-box/MEF2_TF"/>
</dbReference>
<dbReference type="GO" id="GO:0005634">
    <property type="term" value="C:nucleus"/>
    <property type="evidence" value="ECO:0007669"/>
    <property type="project" value="UniProtKB-SubCell"/>
</dbReference>
<evidence type="ECO:0000256" key="2">
    <source>
        <dbReference type="ARBA" id="ARBA00023015"/>
    </source>
</evidence>
<sequence length="80" mass="9498">MGRVKIQMKKIEDKQQRNIAFAKRKSGLLKKAYELYILCDVQIALVFFSPSGKLFLFDSKTRIEETIHKYLELPCYRRGR</sequence>
<evidence type="ECO:0000256" key="5">
    <source>
        <dbReference type="ARBA" id="ARBA00023242"/>
    </source>
</evidence>
<keyword evidence="5" id="KW-0539">Nucleus</keyword>
<dbReference type="PANTHER" id="PTHR48019">
    <property type="entry name" value="SERUM RESPONSE FACTOR HOMOLOG"/>
    <property type="match status" value="1"/>
</dbReference>
<proteinExistence type="predicted"/>
<evidence type="ECO:0000256" key="3">
    <source>
        <dbReference type="ARBA" id="ARBA00023125"/>
    </source>
</evidence>
<dbReference type="GO" id="GO:0003677">
    <property type="term" value="F:DNA binding"/>
    <property type="evidence" value="ECO:0007669"/>
    <property type="project" value="UniProtKB-KW"/>
</dbReference>
<evidence type="ECO:0000313" key="8">
    <source>
        <dbReference type="Proteomes" id="UP000030689"/>
    </source>
</evidence>
<feature type="domain" description="MADS-box" evidence="6">
    <location>
        <begin position="1"/>
        <end position="61"/>
    </location>
</feature>
<dbReference type="OrthoDB" id="1898716at2759"/>
<dbReference type="InterPro" id="IPR036879">
    <property type="entry name" value="TF_MADSbox_sf"/>
</dbReference>
<name>V4MKU5_EUTSA</name>
<dbReference type="EMBL" id="KI517384">
    <property type="protein sequence ID" value="ESQ53343.1"/>
    <property type="molecule type" value="Genomic_DNA"/>
</dbReference>
<keyword evidence="8" id="KW-1185">Reference proteome</keyword>
<keyword evidence="2" id="KW-0805">Transcription regulation</keyword>
<evidence type="ECO:0000256" key="1">
    <source>
        <dbReference type="ARBA" id="ARBA00004123"/>
    </source>
</evidence>
<dbReference type="AlphaFoldDB" id="V4MKU5"/>
<evidence type="ECO:0000256" key="4">
    <source>
        <dbReference type="ARBA" id="ARBA00023163"/>
    </source>
</evidence>
<keyword evidence="4" id="KW-0804">Transcription</keyword>
<dbReference type="GO" id="GO:0046983">
    <property type="term" value="F:protein dimerization activity"/>
    <property type="evidence" value="ECO:0007669"/>
    <property type="project" value="InterPro"/>
</dbReference>
<organism evidence="7 8">
    <name type="scientific">Eutrema salsugineum</name>
    <name type="common">Saltwater cress</name>
    <name type="synonym">Sisymbrium salsugineum</name>
    <dbReference type="NCBI Taxonomy" id="72664"/>
    <lineage>
        <taxon>Eukaryota</taxon>
        <taxon>Viridiplantae</taxon>
        <taxon>Streptophyta</taxon>
        <taxon>Embryophyta</taxon>
        <taxon>Tracheophyta</taxon>
        <taxon>Spermatophyta</taxon>
        <taxon>Magnoliopsida</taxon>
        <taxon>eudicotyledons</taxon>
        <taxon>Gunneridae</taxon>
        <taxon>Pentapetalae</taxon>
        <taxon>rosids</taxon>
        <taxon>malvids</taxon>
        <taxon>Brassicales</taxon>
        <taxon>Brassicaceae</taxon>
        <taxon>Eutremeae</taxon>
        <taxon>Eutrema</taxon>
    </lineage>
</organism>
<dbReference type="SMART" id="SM00432">
    <property type="entry name" value="MADS"/>
    <property type="match status" value="1"/>
</dbReference>
<dbReference type="SUPFAM" id="SSF55455">
    <property type="entry name" value="SRF-like"/>
    <property type="match status" value="1"/>
</dbReference>
<reference evidence="7 8" key="1">
    <citation type="journal article" date="2013" name="Front. Plant Sci.">
        <title>The Reference Genome of the Halophytic Plant Eutrema salsugineum.</title>
        <authorList>
            <person name="Yang R."/>
            <person name="Jarvis D.E."/>
            <person name="Chen H."/>
            <person name="Beilstein M.A."/>
            <person name="Grimwood J."/>
            <person name="Jenkins J."/>
            <person name="Shu S."/>
            <person name="Prochnik S."/>
            <person name="Xin M."/>
            <person name="Ma C."/>
            <person name="Schmutz J."/>
            <person name="Wing R.A."/>
            <person name="Mitchell-Olds T."/>
            <person name="Schumaker K.S."/>
            <person name="Wang X."/>
        </authorList>
    </citation>
    <scope>NUCLEOTIDE SEQUENCE [LARGE SCALE GENOMIC DNA]</scope>
</reference>
<dbReference type="Pfam" id="PF00319">
    <property type="entry name" value="SRF-TF"/>
    <property type="match status" value="1"/>
</dbReference>
<comment type="subcellular location">
    <subcellularLocation>
        <location evidence="1">Nucleus</location>
    </subcellularLocation>
</comment>
<dbReference type="OMA" id="KYLELPC"/>